<sequence length="456" mass="52252">MAISLPWYISLYYFLLNGSYPKGADPKVCRKIRYHCARLMLADDGRVLELNTGRELLHEGTALQKVQEVHKEGHQGILNTLDKVARHYMIQDCRELVTTVVKSCDTCQYRARIRFSKSNPMKVIKTPRSPMNFVSVDAIGPLSTTSKGNKYILTAICGLTRWPMARAVSTIDEVTTGEFYFSEIVSRYGVPARLLSDRGANFISTYVHQFLKQIGCKNIMVTSYRASANGMVEKLNHSLVSVLAKIARDERNIDQWDKYVDSALMVLRSTKNTGTGYSPSYLLYGYEFRTPAVWVSPRLDYVEGEEEEELKERIELIGDKLHGVREKAREYSDERKAKAKIRYDANVHFIRQYEVGEQVLLKNPIQDSKFGDKWEGPYKVVQVNKSSGTYHLTGKNSLRLKHAVNGDRLKPYNNEVQRMIPDVMISQASDQFQRWVEANRVNMLEAREKACFEISL</sequence>
<dbReference type="Gene3D" id="3.30.420.10">
    <property type="entry name" value="Ribonuclease H-like superfamily/Ribonuclease H"/>
    <property type="match status" value="1"/>
</dbReference>
<dbReference type="InterPro" id="IPR001584">
    <property type="entry name" value="Integrase_cat-core"/>
</dbReference>
<proteinExistence type="predicted"/>
<dbReference type="PANTHER" id="PTHR37984:SF5">
    <property type="entry name" value="PROTEIN NYNRIN-LIKE"/>
    <property type="match status" value="1"/>
</dbReference>
<dbReference type="Pfam" id="PF17921">
    <property type="entry name" value="Integrase_H2C2"/>
    <property type="match status" value="1"/>
</dbReference>
<dbReference type="EMBL" id="JASEJX010000021">
    <property type="protein sequence ID" value="KAK4512301.1"/>
    <property type="molecule type" value="Genomic_DNA"/>
</dbReference>
<organism evidence="3 4">
    <name type="scientific">Mucor velutinosus</name>
    <dbReference type="NCBI Taxonomy" id="708070"/>
    <lineage>
        <taxon>Eukaryota</taxon>
        <taxon>Fungi</taxon>
        <taxon>Fungi incertae sedis</taxon>
        <taxon>Mucoromycota</taxon>
        <taxon>Mucoromycotina</taxon>
        <taxon>Mucoromycetes</taxon>
        <taxon>Mucorales</taxon>
        <taxon>Mucorineae</taxon>
        <taxon>Mucoraceae</taxon>
        <taxon>Mucor</taxon>
    </lineage>
</organism>
<evidence type="ECO:0000259" key="1">
    <source>
        <dbReference type="PROSITE" id="PS50994"/>
    </source>
</evidence>
<dbReference type="InterPro" id="IPR050951">
    <property type="entry name" value="Retrovirus_Pol_polyprotein"/>
</dbReference>
<comment type="caution">
    <text evidence="3">The sequence shown here is derived from an EMBL/GenBank/DDBJ whole genome shotgun (WGS) entry which is preliminary data.</text>
</comment>
<gene>
    <name evidence="2" type="ORF">ATC70_002998</name>
    <name evidence="3" type="ORF">ATC70_009914</name>
</gene>
<dbReference type="Proteomes" id="UP001304243">
    <property type="component" value="Unassembled WGS sequence"/>
</dbReference>
<reference evidence="3 4" key="1">
    <citation type="submission" date="2022-11" db="EMBL/GenBank/DDBJ databases">
        <title>Mucor velutinosus strain NIH1002 WGS.</title>
        <authorList>
            <person name="Subramanian P."/>
            <person name="Mullikin J.C."/>
            <person name="Segre J.A."/>
            <person name="Zelazny A.M."/>
        </authorList>
    </citation>
    <scope>NUCLEOTIDE SEQUENCE [LARGE SCALE GENOMIC DNA]</scope>
    <source>
        <strain evidence="3 4">NIH1002</strain>
    </source>
</reference>
<protein>
    <recommendedName>
        <fullName evidence="1">Integrase catalytic domain-containing protein</fullName>
    </recommendedName>
</protein>
<dbReference type="Gene3D" id="1.10.340.70">
    <property type="match status" value="1"/>
</dbReference>
<dbReference type="GeneID" id="89946700"/>
<dbReference type="PANTHER" id="PTHR37984">
    <property type="entry name" value="PROTEIN CBG26694"/>
    <property type="match status" value="1"/>
</dbReference>
<name>A0AAN7DLP4_9FUNG</name>
<keyword evidence="4" id="KW-1185">Reference proteome</keyword>
<feature type="domain" description="Integrase catalytic" evidence="1">
    <location>
        <begin position="126"/>
        <end position="287"/>
    </location>
</feature>
<dbReference type="PROSITE" id="PS50994">
    <property type="entry name" value="INTEGRASE"/>
    <property type="match status" value="1"/>
</dbReference>
<dbReference type="InterPro" id="IPR036397">
    <property type="entry name" value="RNaseH_sf"/>
</dbReference>
<accession>A0AAN7DLP4</accession>
<evidence type="ECO:0000313" key="4">
    <source>
        <dbReference type="Proteomes" id="UP001304243"/>
    </source>
</evidence>
<evidence type="ECO:0000313" key="3">
    <source>
        <dbReference type="EMBL" id="KAK4519676.1"/>
    </source>
</evidence>
<dbReference type="Pfam" id="PF00665">
    <property type="entry name" value="rve"/>
    <property type="match status" value="1"/>
</dbReference>
<dbReference type="SUPFAM" id="SSF53098">
    <property type="entry name" value="Ribonuclease H-like"/>
    <property type="match status" value="1"/>
</dbReference>
<dbReference type="AlphaFoldDB" id="A0AAN7DLP4"/>
<dbReference type="RefSeq" id="XP_064678967.1">
    <property type="nucleotide sequence ID" value="XM_064822367.1"/>
</dbReference>
<dbReference type="EMBL" id="JASEJX010000012">
    <property type="protein sequence ID" value="KAK4519676.1"/>
    <property type="molecule type" value="Genomic_DNA"/>
</dbReference>
<dbReference type="InterPro" id="IPR041588">
    <property type="entry name" value="Integrase_H2C2"/>
</dbReference>
<dbReference type="GO" id="GO:0005634">
    <property type="term" value="C:nucleus"/>
    <property type="evidence" value="ECO:0007669"/>
    <property type="project" value="UniProtKB-ARBA"/>
</dbReference>
<dbReference type="InterPro" id="IPR012337">
    <property type="entry name" value="RNaseH-like_sf"/>
</dbReference>
<evidence type="ECO:0000313" key="2">
    <source>
        <dbReference type="EMBL" id="KAK4512301.1"/>
    </source>
</evidence>
<dbReference type="GO" id="GO:0003676">
    <property type="term" value="F:nucleic acid binding"/>
    <property type="evidence" value="ECO:0007669"/>
    <property type="project" value="InterPro"/>
</dbReference>
<dbReference type="GO" id="GO:0015074">
    <property type="term" value="P:DNA integration"/>
    <property type="evidence" value="ECO:0007669"/>
    <property type="project" value="InterPro"/>
</dbReference>